<dbReference type="GO" id="GO:0005634">
    <property type="term" value="C:nucleus"/>
    <property type="evidence" value="ECO:0007669"/>
    <property type="project" value="TreeGrafter"/>
</dbReference>
<dbReference type="GO" id="GO:0016929">
    <property type="term" value="F:deSUMOylase activity"/>
    <property type="evidence" value="ECO:0007669"/>
    <property type="project" value="TreeGrafter"/>
</dbReference>
<feature type="domain" description="Ubiquitin-like protease family profile" evidence="6">
    <location>
        <begin position="267"/>
        <end position="328"/>
    </location>
</feature>
<dbReference type="GO" id="GO:0006508">
    <property type="term" value="P:proteolysis"/>
    <property type="evidence" value="ECO:0007669"/>
    <property type="project" value="UniProtKB-KW"/>
</dbReference>
<keyword evidence="3" id="KW-0378">Hydrolase</keyword>
<evidence type="ECO:0000256" key="1">
    <source>
        <dbReference type="ARBA" id="ARBA00005234"/>
    </source>
</evidence>
<keyword evidence="2" id="KW-0645">Protease</keyword>
<proteinExistence type="inferred from homology"/>
<evidence type="ECO:0000256" key="4">
    <source>
        <dbReference type="ARBA" id="ARBA00022807"/>
    </source>
</evidence>
<reference evidence="7" key="1">
    <citation type="submission" date="2017-07" db="EMBL/GenBank/DDBJ databases">
        <title>Taro Niue Genome Assembly and Annotation.</title>
        <authorList>
            <person name="Atibalentja N."/>
            <person name="Keating K."/>
            <person name="Fields C.J."/>
        </authorList>
    </citation>
    <scope>NUCLEOTIDE SEQUENCE</scope>
    <source>
        <strain evidence="7">Niue_2</strain>
        <tissue evidence="7">Leaf</tissue>
    </source>
</reference>
<comment type="caution">
    <text evidence="7">The sequence shown here is derived from an EMBL/GenBank/DDBJ whole genome shotgun (WGS) entry which is preliminary data.</text>
</comment>
<gene>
    <name evidence="7" type="ORF">Taro_014639</name>
</gene>
<dbReference type="PANTHER" id="PTHR12606">
    <property type="entry name" value="SENTRIN/SUMO-SPECIFIC PROTEASE"/>
    <property type="match status" value="1"/>
</dbReference>
<dbReference type="InterPro" id="IPR038765">
    <property type="entry name" value="Papain-like_cys_pep_sf"/>
</dbReference>
<dbReference type="Gene3D" id="3.40.395.10">
    <property type="entry name" value="Adenoviral Proteinase, Chain A"/>
    <property type="match status" value="1"/>
</dbReference>
<dbReference type="AlphaFoldDB" id="A0A843UJM4"/>
<dbReference type="Proteomes" id="UP000652761">
    <property type="component" value="Unassembled WGS sequence"/>
</dbReference>
<keyword evidence="8" id="KW-1185">Reference proteome</keyword>
<dbReference type="Pfam" id="PF02902">
    <property type="entry name" value="Peptidase_C48"/>
    <property type="match status" value="1"/>
</dbReference>
<dbReference type="PANTHER" id="PTHR12606:SF141">
    <property type="entry name" value="GH15225P-RELATED"/>
    <property type="match status" value="1"/>
</dbReference>
<evidence type="ECO:0000256" key="3">
    <source>
        <dbReference type="ARBA" id="ARBA00022801"/>
    </source>
</evidence>
<sequence length="341" mass="41092">MKKEEEAEAERNKKEEEEAERKKEEEEDAKRKEKDEEEAERKKEEEEDAKRKKKEEEQRKRKEEQDEQMKKKEQEEDQRKKKDEQDEHRKKNEEEEEEKRRKRRQISPSSLSRRVPARTRIRRQLELYTSTDTLPRGKKEERWDYVAREALGVAEKDFMFNGTVEGYENFLSFNDIQELLFTRESESVVIDYYVNAYLFLPREENPDIFLNFGYVGAALKGYVQSYRDDKSKEQYFDYAFGKLDRAPNEFDLIFSPMHVEELKRYLKGKHIDADKWPLRYPDPCPQQGSGDDCGIFTCKYMECLARRDIQDLPFNQDDMAYVRAKFALHFIKAYFNAQECS</sequence>
<dbReference type="InterPro" id="IPR003653">
    <property type="entry name" value="Peptidase_C48_C"/>
</dbReference>
<dbReference type="SUPFAM" id="SSF54001">
    <property type="entry name" value="Cysteine proteinases"/>
    <property type="match status" value="1"/>
</dbReference>
<evidence type="ECO:0000256" key="2">
    <source>
        <dbReference type="ARBA" id="ARBA00022670"/>
    </source>
</evidence>
<dbReference type="GO" id="GO:0016926">
    <property type="term" value="P:protein desumoylation"/>
    <property type="evidence" value="ECO:0007669"/>
    <property type="project" value="TreeGrafter"/>
</dbReference>
<evidence type="ECO:0000313" key="8">
    <source>
        <dbReference type="Proteomes" id="UP000652761"/>
    </source>
</evidence>
<feature type="compositionally biased region" description="Basic and acidic residues" evidence="5">
    <location>
        <begin position="1"/>
        <end position="93"/>
    </location>
</feature>
<name>A0A843UJM4_COLES</name>
<dbReference type="EMBL" id="NMUH01000613">
    <property type="protein sequence ID" value="MQL82154.1"/>
    <property type="molecule type" value="Genomic_DNA"/>
</dbReference>
<evidence type="ECO:0000259" key="6">
    <source>
        <dbReference type="Pfam" id="PF02902"/>
    </source>
</evidence>
<evidence type="ECO:0000256" key="5">
    <source>
        <dbReference type="SAM" id="MobiDB-lite"/>
    </source>
</evidence>
<keyword evidence="4" id="KW-0788">Thiol protease</keyword>
<feature type="region of interest" description="Disordered" evidence="5">
    <location>
        <begin position="1"/>
        <end position="118"/>
    </location>
</feature>
<protein>
    <recommendedName>
        <fullName evidence="6">Ubiquitin-like protease family profile domain-containing protein</fullName>
    </recommendedName>
</protein>
<organism evidence="7 8">
    <name type="scientific">Colocasia esculenta</name>
    <name type="common">Wild taro</name>
    <name type="synonym">Arum esculentum</name>
    <dbReference type="NCBI Taxonomy" id="4460"/>
    <lineage>
        <taxon>Eukaryota</taxon>
        <taxon>Viridiplantae</taxon>
        <taxon>Streptophyta</taxon>
        <taxon>Embryophyta</taxon>
        <taxon>Tracheophyta</taxon>
        <taxon>Spermatophyta</taxon>
        <taxon>Magnoliopsida</taxon>
        <taxon>Liliopsida</taxon>
        <taxon>Araceae</taxon>
        <taxon>Aroideae</taxon>
        <taxon>Colocasieae</taxon>
        <taxon>Colocasia</taxon>
    </lineage>
</organism>
<accession>A0A843UJM4</accession>
<comment type="similarity">
    <text evidence="1">Belongs to the peptidase C48 family.</text>
</comment>
<evidence type="ECO:0000313" key="7">
    <source>
        <dbReference type="EMBL" id="MQL82154.1"/>
    </source>
</evidence>